<keyword evidence="2" id="KW-1185">Reference proteome</keyword>
<dbReference type="EMBL" id="QOIM01000034">
    <property type="protein sequence ID" value="RCG18024.1"/>
    <property type="molecule type" value="Genomic_DNA"/>
</dbReference>
<dbReference type="AlphaFoldDB" id="A0A367EIX1"/>
<proteinExistence type="predicted"/>
<dbReference type="OrthoDB" id="4235442at2"/>
<sequence>MDTHARTPRLSQVSVRVEVVAVPVDPARGPEPVPAPECDVCELLALDREAARVNGQPLTVRSCNAVIAGHPHQRKPAL</sequence>
<reference evidence="1 2" key="1">
    <citation type="submission" date="2018-06" db="EMBL/GenBank/DDBJ databases">
        <title>Streptomyces reniochalinae sp. nov. and Streptomyces diacarnus sp. nov. from marine sponges.</title>
        <authorList>
            <person name="Li L."/>
        </authorList>
    </citation>
    <scope>NUCLEOTIDE SEQUENCE [LARGE SCALE GENOMIC DNA]</scope>
    <source>
        <strain evidence="1 2">LHW50302</strain>
    </source>
</reference>
<organism evidence="1 2">
    <name type="scientific">Streptomyces reniochalinae</name>
    <dbReference type="NCBI Taxonomy" id="2250578"/>
    <lineage>
        <taxon>Bacteria</taxon>
        <taxon>Bacillati</taxon>
        <taxon>Actinomycetota</taxon>
        <taxon>Actinomycetes</taxon>
        <taxon>Kitasatosporales</taxon>
        <taxon>Streptomycetaceae</taxon>
        <taxon>Streptomyces</taxon>
    </lineage>
</organism>
<dbReference type="RefSeq" id="WP_114016141.1">
    <property type="nucleotide sequence ID" value="NZ_QOIM01000034.1"/>
</dbReference>
<evidence type="ECO:0000313" key="1">
    <source>
        <dbReference type="EMBL" id="RCG18024.1"/>
    </source>
</evidence>
<protein>
    <submittedName>
        <fullName evidence="1">Uncharacterized protein</fullName>
    </submittedName>
</protein>
<dbReference type="Proteomes" id="UP000253507">
    <property type="component" value="Unassembled WGS sequence"/>
</dbReference>
<comment type="caution">
    <text evidence="1">The sequence shown here is derived from an EMBL/GenBank/DDBJ whole genome shotgun (WGS) entry which is preliminary data.</text>
</comment>
<evidence type="ECO:0000313" key="2">
    <source>
        <dbReference type="Proteomes" id="UP000253507"/>
    </source>
</evidence>
<name>A0A367EIX1_9ACTN</name>
<accession>A0A367EIX1</accession>
<gene>
    <name evidence="1" type="ORF">DQ392_15235</name>
</gene>